<evidence type="ECO:0000256" key="2">
    <source>
        <dbReference type="SAM" id="MobiDB-lite"/>
    </source>
</evidence>
<feature type="compositionally biased region" description="Basic and acidic residues" evidence="2">
    <location>
        <begin position="120"/>
        <end position="166"/>
    </location>
</feature>
<dbReference type="Gene3D" id="1.10.10.630">
    <property type="entry name" value="DnaD domain-like"/>
    <property type="match status" value="1"/>
</dbReference>
<feature type="domain" description="Phage replisome organiser N-terminal" evidence="4">
    <location>
        <begin position="7"/>
        <end position="123"/>
    </location>
</feature>
<dbReference type="Pfam" id="PF09681">
    <property type="entry name" value="Phage_rep_org_N"/>
    <property type="match status" value="1"/>
</dbReference>
<dbReference type="SUPFAM" id="SSF158499">
    <property type="entry name" value="DnaD domain-like"/>
    <property type="match status" value="1"/>
</dbReference>
<reference evidence="5" key="1">
    <citation type="submission" date="2022-07" db="EMBL/GenBank/DDBJ databases">
        <title>Enhanced cultured diversity of the mouse gut microbiota enables custom-made synthetic communities.</title>
        <authorList>
            <person name="Afrizal A."/>
        </authorList>
    </citation>
    <scope>NUCLEOTIDE SEQUENCE</scope>
    <source>
        <strain evidence="5">DSM 29186</strain>
    </source>
</reference>
<dbReference type="AlphaFoldDB" id="A0A9X2S3W4"/>
<dbReference type="EMBL" id="JANKBY010000156">
    <property type="protein sequence ID" value="MCR1823547.1"/>
    <property type="molecule type" value="Genomic_DNA"/>
</dbReference>
<comment type="similarity">
    <text evidence="1">Belongs to the DnaB/DnaD family.</text>
</comment>
<accession>A0A9X2S3W4</accession>
<comment type="caution">
    <text evidence="5">The sequence shown here is derived from an EMBL/GenBank/DDBJ whole genome shotgun (WGS) entry which is preliminary data.</text>
</comment>
<proteinExistence type="inferred from homology"/>
<evidence type="ECO:0000256" key="1">
    <source>
        <dbReference type="ARBA" id="ARBA00093462"/>
    </source>
</evidence>
<dbReference type="NCBIfam" id="TIGR01714">
    <property type="entry name" value="phage_rep_org_N"/>
    <property type="match status" value="1"/>
</dbReference>
<gene>
    <name evidence="5" type="ORF">NSA58_12185</name>
</gene>
<evidence type="ECO:0000259" key="4">
    <source>
        <dbReference type="Pfam" id="PF09681"/>
    </source>
</evidence>
<dbReference type="RefSeq" id="WP_074429721.1">
    <property type="nucleotide sequence ID" value="NZ_JANKBY010000156.1"/>
</dbReference>
<sequence>MAKTYFWLKIQDEFFRQKEIKILRNMEKGAVYIIIYQKMLLYSLKNESKLFFDNLQDTFEEELALLLDEKVEDVKATVDFLERANLMECVSSDEFLLLQVNELTGRESETAKRVRKHRETKKEEDLYKEDEGSTEKVEGPTKEKEGFSEKVEGATKKEEKSTEKDKGTVKEDKVIANKVNVITNDDKDTLKGDETFCNKNVTPYIDTELDKELKKEKELHIDLNKGFHKNKKQKKNKKSQNKLVNECVEESVNENLSKIIKLYEENIGPIYPANTQYFIELSEKIEWTLFKRAIEICIDKSSVNPAYLKGIIKKWHDQNIYTLEALKTKEMEMANRNKYAVENDLEKHKLKNKSSKKEKIDEKILAEMNDLEKKLGVS</sequence>
<feature type="region of interest" description="Disordered" evidence="2">
    <location>
        <begin position="108"/>
        <end position="166"/>
    </location>
</feature>
<protein>
    <submittedName>
        <fullName evidence="5">Phage replisome organizer N-terminal domain-containing protein</fullName>
    </submittedName>
</protein>
<evidence type="ECO:0000259" key="3">
    <source>
        <dbReference type="Pfam" id="PF07261"/>
    </source>
</evidence>
<feature type="domain" description="DnaB/C C-terminal" evidence="3">
    <location>
        <begin position="261"/>
        <end position="328"/>
    </location>
</feature>
<dbReference type="Pfam" id="PF07261">
    <property type="entry name" value="DnaB_2"/>
    <property type="match status" value="1"/>
</dbReference>
<evidence type="ECO:0000313" key="5">
    <source>
        <dbReference type="EMBL" id="MCR1823547.1"/>
    </source>
</evidence>
<dbReference type="Proteomes" id="UP001140817">
    <property type="component" value="Unassembled WGS sequence"/>
</dbReference>
<evidence type="ECO:0000313" key="6">
    <source>
        <dbReference type="Proteomes" id="UP001140817"/>
    </source>
</evidence>
<dbReference type="InterPro" id="IPR034829">
    <property type="entry name" value="DnaD-like_sf"/>
</dbReference>
<keyword evidence="6" id="KW-1185">Reference proteome</keyword>
<organism evidence="5 6">
    <name type="scientific">Terrisporobacter muris</name>
    <dbReference type="NCBI Taxonomy" id="2963284"/>
    <lineage>
        <taxon>Bacteria</taxon>
        <taxon>Bacillati</taxon>
        <taxon>Bacillota</taxon>
        <taxon>Clostridia</taxon>
        <taxon>Peptostreptococcales</taxon>
        <taxon>Peptostreptococcaceae</taxon>
        <taxon>Terrisporobacter</taxon>
    </lineage>
</organism>
<dbReference type="NCBIfam" id="TIGR01446">
    <property type="entry name" value="DnaD_dom"/>
    <property type="match status" value="1"/>
</dbReference>
<dbReference type="InterPro" id="IPR006343">
    <property type="entry name" value="DnaB/C_C"/>
</dbReference>
<dbReference type="InterPro" id="IPR010056">
    <property type="entry name" value="Phage_rep_org__N"/>
</dbReference>
<name>A0A9X2S3W4_9FIRM</name>